<keyword evidence="1" id="KW-0092">Biotin</keyword>
<protein>
    <submittedName>
        <fullName evidence="3">Acetyl-CoA carboxylase biotin carboxyl carrier protein subunit</fullName>
    </submittedName>
</protein>
<name>A0ABQ2BN11_9SPHI</name>
<dbReference type="InterPro" id="IPR000089">
    <property type="entry name" value="Biotin_lipoyl"/>
</dbReference>
<dbReference type="PANTHER" id="PTHR45266">
    <property type="entry name" value="OXALOACETATE DECARBOXYLASE ALPHA CHAIN"/>
    <property type="match status" value="1"/>
</dbReference>
<dbReference type="Proteomes" id="UP000645390">
    <property type="component" value="Unassembled WGS sequence"/>
</dbReference>
<proteinExistence type="predicted"/>
<organism evidence="3 4">
    <name type="scientific">Pedobacter mendelii</name>
    <dbReference type="NCBI Taxonomy" id="1908240"/>
    <lineage>
        <taxon>Bacteria</taxon>
        <taxon>Pseudomonadati</taxon>
        <taxon>Bacteroidota</taxon>
        <taxon>Sphingobacteriia</taxon>
        <taxon>Sphingobacteriales</taxon>
        <taxon>Sphingobacteriaceae</taxon>
        <taxon>Pedobacter</taxon>
    </lineage>
</organism>
<evidence type="ECO:0000256" key="1">
    <source>
        <dbReference type="ARBA" id="ARBA00023267"/>
    </source>
</evidence>
<dbReference type="PROSITE" id="PS00188">
    <property type="entry name" value="BIOTIN"/>
    <property type="match status" value="1"/>
</dbReference>
<gene>
    <name evidence="3" type="primary">pycA</name>
    <name evidence="3" type="ORF">GCM10008119_30740</name>
</gene>
<evidence type="ECO:0000313" key="4">
    <source>
        <dbReference type="Proteomes" id="UP000645390"/>
    </source>
</evidence>
<accession>A0ABQ2BN11</accession>
<comment type="caution">
    <text evidence="3">The sequence shown here is derived from an EMBL/GenBank/DDBJ whole genome shotgun (WGS) entry which is preliminary data.</text>
</comment>
<evidence type="ECO:0000259" key="2">
    <source>
        <dbReference type="PROSITE" id="PS50968"/>
    </source>
</evidence>
<feature type="domain" description="Lipoyl-binding" evidence="2">
    <location>
        <begin position="97"/>
        <end position="166"/>
    </location>
</feature>
<dbReference type="RefSeq" id="WP_188416086.1">
    <property type="nucleotide sequence ID" value="NZ_BMDJ01000010.1"/>
</dbReference>
<dbReference type="InterPro" id="IPR050709">
    <property type="entry name" value="Biotin_Carboxyl_Carrier/Decarb"/>
</dbReference>
<dbReference type="Gene3D" id="2.40.50.100">
    <property type="match status" value="1"/>
</dbReference>
<dbReference type="SUPFAM" id="SSF51230">
    <property type="entry name" value="Single hybrid motif"/>
    <property type="match status" value="1"/>
</dbReference>
<dbReference type="EMBL" id="BMDJ01000010">
    <property type="protein sequence ID" value="GGI28057.1"/>
    <property type="molecule type" value="Genomic_DNA"/>
</dbReference>
<dbReference type="InterPro" id="IPR011053">
    <property type="entry name" value="Single_hybrid_motif"/>
</dbReference>
<dbReference type="PROSITE" id="PS50968">
    <property type="entry name" value="BIOTINYL_LIPOYL"/>
    <property type="match status" value="1"/>
</dbReference>
<dbReference type="Pfam" id="PF00364">
    <property type="entry name" value="Biotin_lipoyl"/>
    <property type="match status" value="1"/>
</dbReference>
<evidence type="ECO:0000313" key="3">
    <source>
        <dbReference type="EMBL" id="GGI28057.1"/>
    </source>
</evidence>
<keyword evidence="4" id="KW-1185">Reference proteome</keyword>
<reference evidence="4" key="1">
    <citation type="journal article" date="2019" name="Int. J. Syst. Evol. Microbiol.">
        <title>The Global Catalogue of Microorganisms (GCM) 10K type strain sequencing project: providing services to taxonomists for standard genome sequencing and annotation.</title>
        <authorList>
            <consortium name="The Broad Institute Genomics Platform"/>
            <consortium name="The Broad Institute Genome Sequencing Center for Infectious Disease"/>
            <person name="Wu L."/>
            <person name="Ma J."/>
        </authorList>
    </citation>
    <scope>NUCLEOTIDE SEQUENCE [LARGE SCALE GENOMIC DNA]</scope>
    <source>
        <strain evidence="4">CCM 8939</strain>
    </source>
</reference>
<dbReference type="CDD" id="cd06850">
    <property type="entry name" value="biotinyl_domain"/>
    <property type="match status" value="1"/>
</dbReference>
<dbReference type="PANTHER" id="PTHR45266:SF3">
    <property type="entry name" value="OXALOACETATE DECARBOXYLASE ALPHA CHAIN"/>
    <property type="match status" value="1"/>
</dbReference>
<dbReference type="InterPro" id="IPR001882">
    <property type="entry name" value="Biotin_BS"/>
</dbReference>
<sequence>MYKVKVNDKFQFDVDKKGSDILINGEVIKIDISDLGNNLANVIYENKSFNTEIVELNRADKICLIKVNGNIYQVSVADQFDQLLKQLGFDNLAANKVAEIKAPMPGLVLNVMVEEGFEIKKGDNLLVLEAMKMENILKSSTDGIVKKVLIKKGEKVEKNQILIQFK</sequence>